<keyword evidence="3" id="KW-0472">Membrane</keyword>
<sequence length="888" mass="101360">MDSDTAVQEPGLPSDDQSTTGDAPPPSALPAVADGSEQASVRLTESTESLKNPIMPVKRASIPSRTYPPAFNKFILYENRLRFYIIASNASDSRHRIVKIDRTNQDGLHIVEDEVEYTGKQMSAMLKMLDDGNRASGGLGKAKVFFGIAGFIRFTAGWYMILISKRSVVALLGGHYLYHCENSDIIPIAFNHKIEKPAEEQRLMNIFKQVDMSKNFYFSYTYDLTSTLQHNLIGPVRSGKNGWPINDRFAWNFHMLSTPFADLEEPPLKHYWLLPLVHGHVDQAKLTVLGRVIFVTLIARRSRHFAGARYLKRGVNDEGNVANEVETEQIVCEALTTPFYYPTRGRPEDHTNRRPSPNYTSYVQYRGSIPIYWVQESTSMSPKPPIEISVVDPFYTAASRHFDDLFERYGAPLTILNLIKRREPVPRESKLLDEYTQCVRYLNQFLPKGKKMVYRAWDMSRAYKEKIQDVIGYLEDIAEESIQMTKFFHSGPEPYSHYLNSEGEEGKLAWRDTISLQTGICRTNCVDCLDRTNAAQFVFGKRALGHQLYALGVVESPNLAFDSDAVNMLTEMYHDHGDSIALQYTGSALVNRVETYRRMPHWNSHSRDIIENIRRFYTNSLLDADKQTAINLFLGVNTERAIVHRPVRGGYQKWFNPAHLERPFDVSECNEGLRHFVQQRGDFWVEYYRPLLFTSLGKHFAYSMNSTLKLPGKTAKDVNHSPFQAHGYRHTADPQSRVVQGVRRWIGSRPASRQDSKARGGKAVARPQTKISAEEAPLDKHSTQVVALARLNPRVSATEKEEYQEYIDQFRDLLDAPTMGERKDLEVYAQAVQIAHGEGGVDVWPEEVPKEFISHVKRSSSWCLDEGTKEAFPITFNYERWLTSMSIC</sequence>
<dbReference type="GO" id="GO:0012505">
    <property type="term" value="C:endomembrane system"/>
    <property type="evidence" value="ECO:0007669"/>
    <property type="project" value="UniProtKB-SubCell"/>
</dbReference>
<feature type="region of interest" description="Disordered" evidence="4">
    <location>
        <begin position="748"/>
        <end position="775"/>
    </location>
</feature>
<comment type="subcellular location">
    <subcellularLocation>
        <location evidence="1">Endomembrane system</location>
    </subcellularLocation>
</comment>
<keyword evidence="7" id="KW-1185">Reference proteome</keyword>
<protein>
    <recommendedName>
        <fullName evidence="5">SAC domain-containing protein</fullName>
    </recommendedName>
</protein>
<keyword evidence="2" id="KW-0378">Hydrolase</keyword>
<dbReference type="PANTHER" id="PTHR45738">
    <property type="entry name" value="POLYPHOSPHOINOSITIDE PHOSPHATASE"/>
    <property type="match status" value="1"/>
</dbReference>
<gene>
    <name evidence="6" type="ORF">BDN70DRAFT_881145</name>
</gene>
<evidence type="ECO:0000313" key="7">
    <source>
        <dbReference type="Proteomes" id="UP000807469"/>
    </source>
</evidence>
<accession>A0A9P5YX81</accession>
<evidence type="ECO:0000256" key="2">
    <source>
        <dbReference type="ARBA" id="ARBA00022801"/>
    </source>
</evidence>
<dbReference type="PROSITE" id="PS50275">
    <property type="entry name" value="SAC"/>
    <property type="match status" value="1"/>
</dbReference>
<name>A0A9P5YX81_9AGAR</name>
<dbReference type="Proteomes" id="UP000807469">
    <property type="component" value="Unassembled WGS sequence"/>
</dbReference>
<dbReference type="OrthoDB" id="405996at2759"/>
<feature type="region of interest" description="Disordered" evidence="4">
    <location>
        <begin position="1"/>
        <end position="38"/>
    </location>
</feature>
<evidence type="ECO:0000256" key="1">
    <source>
        <dbReference type="ARBA" id="ARBA00004308"/>
    </source>
</evidence>
<evidence type="ECO:0000313" key="6">
    <source>
        <dbReference type="EMBL" id="KAF9477453.1"/>
    </source>
</evidence>
<dbReference type="InterPro" id="IPR043573">
    <property type="entry name" value="Fig4-like"/>
</dbReference>
<dbReference type="EMBL" id="MU155260">
    <property type="protein sequence ID" value="KAF9477453.1"/>
    <property type="molecule type" value="Genomic_DNA"/>
</dbReference>
<proteinExistence type="predicted"/>
<dbReference type="GO" id="GO:0046856">
    <property type="term" value="P:phosphatidylinositol dephosphorylation"/>
    <property type="evidence" value="ECO:0007669"/>
    <property type="project" value="InterPro"/>
</dbReference>
<dbReference type="PANTHER" id="PTHR45738:SF5">
    <property type="entry name" value="POLYPHOSPHOINOSITIDE PHOSPHATASE"/>
    <property type="match status" value="1"/>
</dbReference>
<comment type="caution">
    <text evidence="6">The sequence shown here is derived from an EMBL/GenBank/DDBJ whole genome shotgun (WGS) entry which is preliminary data.</text>
</comment>
<organism evidence="6 7">
    <name type="scientific">Pholiota conissans</name>
    <dbReference type="NCBI Taxonomy" id="109636"/>
    <lineage>
        <taxon>Eukaryota</taxon>
        <taxon>Fungi</taxon>
        <taxon>Dikarya</taxon>
        <taxon>Basidiomycota</taxon>
        <taxon>Agaricomycotina</taxon>
        <taxon>Agaricomycetes</taxon>
        <taxon>Agaricomycetidae</taxon>
        <taxon>Agaricales</taxon>
        <taxon>Agaricineae</taxon>
        <taxon>Strophariaceae</taxon>
        <taxon>Pholiota</taxon>
    </lineage>
</organism>
<dbReference type="AlphaFoldDB" id="A0A9P5YX81"/>
<dbReference type="Pfam" id="PF02383">
    <property type="entry name" value="Syja_N"/>
    <property type="match status" value="1"/>
</dbReference>
<evidence type="ECO:0000259" key="5">
    <source>
        <dbReference type="PROSITE" id="PS50275"/>
    </source>
</evidence>
<evidence type="ECO:0000256" key="4">
    <source>
        <dbReference type="SAM" id="MobiDB-lite"/>
    </source>
</evidence>
<evidence type="ECO:0000256" key="3">
    <source>
        <dbReference type="ARBA" id="ARBA00023136"/>
    </source>
</evidence>
<feature type="domain" description="SAC" evidence="5">
    <location>
        <begin position="207"/>
        <end position="586"/>
    </location>
</feature>
<dbReference type="GO" id="GO:0043813">
    <property type="term" value="F:phosphatidylinositol-3,5-bisphosphate 5-phosphatase activity"/>
    <property type="evidence" value="ECO:0007669"/>
    <property type="project" value="InterPro"/>
</dbReference>
<reference evidence="6" key="1">
    <citation type="submission" date="2020-11" db="EMBL/GenBank/DDBJ databases">
        <authorList>
            <consortium name="DOE Joint Genome Institute"/>
            <person name="Ahrendt S."/>
            <person name="Riley R."/>
            <person name="Andreopoulos W."/>
            <person name="Labutti K."/>
            <person name="Pangilinan J."/>
            <person name="Ruiz-Duenas F.J."/>
            <person name="Barrasa J.M."/>
            <person name="Sanchez-Garcia M."/>
            <person name="Camarero S."/>
            <person name="Miyauchi S."/>
            <person name="Serrano A."/>
            <person name="Linde D."/>
            <person name="Babiker R."/>
            <person name="Drula E."/>
            <person name="Ayuso-Fernandez I."/>
            <person name="Pacheco R."/>
            <person name="Padilla G."/>
            <person name="Ferreira P."/>
            <person name="Barriuso J."/>
            <person name="Kellner H."/>
            <person name="Castanera R."/>
            <person name="Alfaro M."/>
            <person name="Ramirez L."/>
            <person name="Pisabarro A.G."/>
            <person name="Kuo A."/>
            <person name="Tritt A."/>
            <person name="Lipzen A."/>
            <person name="He G."/>
            <person name="Yan M."/>
            <person name="Ng V."/>
            <person name="Cullen D."/>
            <person name="Martin F."/>
            <person name="Rosso M.-N."/>
            <person name="Henrissat B."/>
            <person name="Hibbett D."/>
            <person name="Martinez A.T."/>
            <person name="Grigoriev I.V."/>
        </authorList>
    </citation>
    <scope>NUCLEOTIDE SEQUENCE</scope>
    <source>
        <strain evidence="6">CIRM-BRFM 674</strain>
    </source>
</reference>
<dbReference type="InterPro" id="IPR002013">
    <property type="entry name" value="SAC_dom"/>
</dbReference>